<dbReference type="OrthoDB" id="1625718at2"/>
<name>A0A2S0M7S6_MEGEL</name>
<evidence type="ECO:0000313" key="2">
    <source>
        <dbReference type="Proteomes" id="UP000238358"/>
    </source>
</evidence>
<proteinExistence type="predicted"/>
<protein>
    <submittedName>
        <fullName evidence="1">Uncharacterized protein</fullName>
    </submittedName>
</protein>
<accession>A0A2S0M7S6</accession>
<dbReference type="EMBL" id="CP027569">
    <property type="protein sequence ID" value="AVO27486.1"/>
    <property type="molecule type" value="Genomic_DNA"/>
</dbReference>
<evidence type="ECO:0000313" key="1">
    <source>
        <dbReference type="EMBL" id="AVO27486.1"/>
    </source>
</evidence>
<sequence length="275" mass="27388">MDKKNKDMSILGKEAYESKVALEALNRAGKCPQLKGHVHEILYKDSYNTNLKHLLEGKHAALTKSNTAQMKDIVVMKGSKVVGHAQLKDTISPGGVAKTIKQINSGHYNKTRVLGTEETVQKIGAKVNQKVSSSGISSNTTKRIADKALGKMPTVGAVGNALKSGGTSGAILGAGIETVTSIYDVATGEKDLDDAVIDVAAAGVRGGVVGAASSAAGSVAAGAAGTAVSAVAGTAAGTAIAGTAVGAAAVAAAPVVIGFAAACAVGSFISSLFDD</sequence>
<dbReference type="AlphaFoldDB" id="A0A2S0M7S6"/>
<gene>
    <name evidence="1" type="ORF">C6Y28_07670</name>
</gene>
<dbReference type="Proteomes" id="UP000238358">
    <property type="component" value="Chromosome"/>
</dbReference>
<reference evidence="1 2" key="1">
    <citation type="journal article" date="2018" name="Genome Announc.">
        <title>Complete genomes of two Megasphaera elsdenii strains, NCIMB 702410 and ATCC 25940.</title>
        <authorList>
            <person name="Hatmaker E.A."/>
            <person name="O'Dell K."/>
            <person name="Riley L.A."/>
            <person name="Klingeman D.M."/>
            <person name="Guss A.M."/>
        </authorList>
    </citation>
    <scope>NUCLEOTIDE SEQUENCE [LARGE SCALE GENOMIC DNA]</scope>
    <source>
        <strain evidence="1 2">NCIMB702410</strain>
    </source>
</reference>
<organism evidence="1 2">
    <name type="scientific">Megasphaera elsdenii</name>
    <dbReference type="NCBI Taxonomy" id="907"/>
    <lineage>
        <taxon>Bacteria</taxon>
        <taxon>Bacillati</taxon>
        <taxon>Bacillota</taxon>
        <taxon>Negativicutes</taxon>
        <taxon>Veillonellales</taxon>
        <taxon>Veillonellaceae</taxon>
        <taxon>Megasphaera</taxon>
    </lineage>
</organism>
<dbReference type="RefSeq" id="WP_051525017.1">
    <property type="nucleotide sequence ID" value="NZ_CP027569.1"/>
</dbReference>